<comment type="caution">
    <text evidence="2">The sequence shown here is derived from an EMBL/GenBank/DDBJ whole genome shotgun (WGS) entry which is preliminary data.</text>
</comment>
<gene>
    <name evidence="2" type="ORF">HNP97_001062</name>
</gene>
<reference evidence="2 3" key="1">
    <citation type="submission" date="2020-08" db="EMBL/GenBank/DDBJ databases">
        <title>Genomic Encyclopedia of Type Strains, Phase IV (KMG-V): Genome sequencing to study the core and pangenomes of soil and plant-associated prokaryotes.</title>
        <authorList>
            <person name="Whitman W."/>
        </authorList>
    </citation>
    <scope>NUCLEOTIDE SEQUENCE [LARGE SCALE GENOMIC DNA]</scope>
    <source>
        <strain evidence="2 3">DSM 7078</strain>
    </source>
</reference>
<organism evidence="2 3">
    <name type="scientific">Methanococcus maripaludis</name>
    <name type="common">Methanococcus deltae</name>
    <dbReference type="NCBI Taxonomy" id="39152"/>
    <lineage>
        <taxon>Archaea</taxon>
        <taxon>Methanobacteriati</taxon>
        <taxon>Methanobacteriota</taxon>
        <taxon>Methanomada group</taxon>
        <taxon>Methanococci</taxon>
        <taxon>Methanococcales</taxon>
        <taxon>Methanococcaceae</taxon>
        <taxon>Methanococcus</taxon>
    </lineage>
</organism>
<protein>
    <submittedName>
        <fullName evidence="2">Uncharacterized protein</fullName>
    </submittedName>
</protein>
<name>A0A7J9S4F8_METMI</name>
<feature type="compositionally biased region" description="Basic and acidic residues" evidence="1">
    <location>
        <begin position="31"/>
        <end position="42"/>
    </location>
</feature>
<feature type="compositionally biased region" description="Basic and acidic residues" evidence="1">
    <location>
        <begin position="1"/>
        <end position="13"/>
    </location>
</feature>
<evidence type="ECO:0000256" key="1">
    <source>
        <dbReference type="SAM" id="MobiDB-lite"/>
    </source>
</evidence>
<evidence type="ECO:0000313" key="2">
    <source>
        <dbReference type="EMBL" id="MBB6067552.1"/>
    </source>
</evidence>
<feature type="region of interest" description="Disordered" evidence="1">
    <location>
        <begin position="1"/>
        <end position="42"/>
    </location>
</feature>
<evidence type="ECO:0000313" key="3">
    <source>
        <dbReference type="Proteomes" id="UP000584706"/>
    </source>
</evidence>
<dbReference type="EMBL" id="JACHIQ010000002">
    <property type="protein sequence ID" value="MBB6067552.1"/>
    <property type="molecule type" value="Genomic_DNA"/>
</dbReference>
<proteinExistence type="predicted"/>
<dbReference type="RefSeq" id="WP_260170400.1">
    <property type="nucleotide sequence ID" value="NZ_JACHIQ010000002.1"/>
</dbReference>
<sequence>MASEEKNKKKDTVQADPYEGEPETQIQVVKMGKERNEKKDKP</sequence>
<dbReference type="Proteomes" id="UP000584706">
    <property type="component" value="Unassembled WGS sequence"/>
</dbReference>
<dbReference type="AlphaFoldDB" id="A0A7J9S4F8"/>
<accession>A0A7J9S4F8</accession>